<dbReference type="STRING" id="767452.AVL62_01025"/>
<protein>
    <submittedName>
        <fullName evidence="1">Uncharacterized protein</fullName>
    </submittedName>
</protein>
<dbReference type="Proteomes" id="UP000054837">
    <property type="component" value="Unassembled WGS sequence"/>
</dbReference>
<name>A0A0W8I572_9MICO</name>
<gene>
    <name evidence="1" type="ORF">AVL62_01025</name>
</gene>
<comment type="caution">
    <text evidence="1">The sequence shown here is derived from an EMBL/GenBank/DDBJ whole genome shotgun (WGS) entry which is preliminary data.</text>
</comment>
<evidence type="ECO:0000313" key="2">
    <source>
        <dbReference type="Proteomes" id="UP000054837"/>
    </source>
</evidence>
<dbReference type="SUPFAM" id="SSF81301">
    <property type="entry name" value="Nucleotidyltransferase"/>
    <property type="match status" value="1"/>
</dbReference>
<dbReference type="EMBL" id="LQBL01000028">
    <property type="protein sequence ID" value="KUG53413.1"/>
    <property type="molecule type" value="Genomic_DNA"/>
</dbReference>
<dbReference type="RefSeq" id="WP_058891421.1">
    <property type="nucleotide sequence ID" value="NZ_BAABLU010000003.1"/>
</dbReference>
<organism evidence="1 2">
    <name type="scientific">Serinicoccus chungangensis</name>
    <dbReference type="NCBI Taxonomy" id="767452"/>
    <lineage>
        <taxon>Bacteria</taxon>
        <taxon>Bacillati</taxon>
        <taxon>Actinomycetota</taxon>
        <taxon>Actinomycetes</taxon>
        <taxon>Micrococcales</taxon>
        <taxon>Ornithinimicrobiaceae</taxon>
        <taxon>Serinicoccus</taxon>
    </lineage>
</organism>
<reference evidence="1 2" key="1">
    <citation type="submission" date="2015-12" db="EMBL/GenBank/DDBJ databases">
        <title>Serinicoccus chungangenesis strain CD08_5 genome sequencing and assembly.</title>
        <authorList>
            <person name="Chander A.M."/>
            <person name="Kaur G."/>
            <person name="Nair G.R."/>
            <person name="Dhawan D.K."/>
            <person name="Kochhar R.K."/>
            <person name="Mayilraj S."/>
            <person name="Bhadada S.K."/>
        </authorList>
    </citation>
    <scope>NUCLEOTIDE SEQUENCE [LARGE SCALE GENOMIC DNA]</scope>
    <source>
        <strain evidence="1 2">CD08_5</strain>
    </source>
</reference>
<keyword evidence="2" id="KW-1185">Reference proteome</keyword>
<dbReference type="AlphaFoldDB" id="A0A0W8I572"/>
<dbReference type="Gene3D" id="3.30.460.40">
    <property type="match status" value="1"/>
</dbReference>
<dbReference type="InterPro" id="IPR043519">
    <property type="entry name" value="NT_sf"/>
</dbReference>
<sequence length="173" mass="18810">MRRILDLLDALNDAGVDYVVVGGVAVVLRGHARMTVDLDLALDLTTDNLTAALDVLKAQGLVPRLPVAPEQFADPDTRRAWVEERNLVAFTLHDPSDALREVDLLADIPLPFAALRTSSDLVDVDGVPVRVASVEHLVTMKRHSGRAQDLADIEALSQLTSAPRVVRDEHDQG</sequence>
<proteinExistence type="predicted"/>
<accession>A0A0W8I572</accession>
<dbReference type="OrthoDB" id="284878at2"/>
<evidence type="ECO:0000313" key="1">
    <source>
        <dbReference type="EMBL" id="KUG53413.1"/>
    </source>
</evidence>